<dbReference type="AlphaFoldDB" id="A0A5C3Q3W2"/>
<evidence type="ECO:0000313" key="2">
    <source>
        <dbReference type="Proteomes" id="UP000305067"/>
    </source>
</evidence>
<sequence>MATTPVPATSTLHIGLFPAWPYLEPGDTMSRKKTEFSLLWQGNCCVSDYAAAFQELCIGTDRLDTNNRDCFLEHLNKDVKDNLVAVEGNKKDTLVKLINKAIWVDD</sequence>
<dbReference type="Proteomes" id="UP000305067">
    <property type="component" value="Unassembled WGS sequence"/>
</dbReference>
<protein>
    <recommendedName>
        <fullName evidence="3">Retrotransposon gag domain-containing protein</fullName>
    </recommendedName>
</protein>
<keyword evidence="2" id="KW-1185">Reference proteome</keyword>
<dbReference type="EMBL" id="ML178872">
    <property type="protein sequence ID" value="TFK95867.1"/>
    <property type="molecule type" value="Genomic_DNA"/>
</dbReference>
<gene>
    <name evidence="1" type="ORF">BDV98DRAFT_598167</name>
</gene>
<accession>A0A5C3Q3W2</accession>
<organism evidence="1 2">
    <name type="scientific">Pterulicium gracile</name>
    <dbReference type="NCBI Taxonomy" id="1884261"/>
    <lineage>
        <taxon>Eukaryota</taxon>
        <taxon>Fungi</taxon>
        <taxon>Dikarya</taxon>
        <taxon>Basidiomycota</taxon>
        <taxon>Agaricomycotina</taxon>
        <taxon>Agaricomycetes</taxon>
        <taxon>Agaricomycetidae</taxon>
        <taxon>Agaricales</taxon>
        <taxon>Pleurotineae</taxon>
        <taxon>Pterulaceae</taxon>
        <taxon>Pterulicium</taxon>
    </lineage>
</organism>
<proteinExistence type="predicted"/>
<name>A0A5C3Q3W2_9AGAR</name>
<reference evidence="1 2" key="1">
    <citation type="journal article" date="2019" name="Nat. Ecol. Evol.">
        <title>Megaphylogeny resolves global patterns of mushroom evolution.</title>
        <authorList>
            <person name="Varga T."/>
            <person name="Krizsan K."/>
            <person name="Foldi C."/>
            <person name="Dima B."/>
            <person name="Sanchez-Garcia M."/>
            <person name="Sanchez-Ramirez S."/>
            <person name="Szollosi G.J."/>
            <person name="Szarkandi J.G."/>
            <person name="Papp V."/>
            <person name="Albert L."/>
            <person name="Andreopoulos W."/>
            <person name="Angelini C."/>
            <person name="Antonin V."/>
            <person name="Barry K.W."/>
            <person name="Bougher N.L."/>
            <person name="Buchanan P."/>
            <person name="Buyck B."/>
            <person name="Bense V."/>
            <person name="Catcheside P."/>
            <person name="Chovatia M."/>
            <person name="Cooper J."/>
            <person name="Damon W."/>
            <person name="Desjardin D."/>
            <person name="Finy P."/>
            <person name="Geml J."/>
            <person name="Haridas S."/>
            <person name="Hughes K."/>
            <person name="Justo A."/>
            <person name="Karasinski D."/>
            <person name="Kautmanova I."/>
            <person name="Kiss B."/>
            <person name="Kocsube S."/>
            <person name="Kotiranta H."/>
            <person name="LaButti K.M."/>
            <person name="Lechner B.E."/>
            <person name="Liimatainen K."/>
            <person name="Lipzen A."/>
            <person name="Lukacs Z."/>
            <person name="Mihaltcheva S."/>
            <person name="Morgado L.N."/>
            <person name="Niskanen T."/>
            <person name="Noordeloos M.E."/>
            <person name="Ohm R.A."/>
            <person name="Ortiz-Santana B."/>
            <person name="Ovrebo C."/>
            <person name="Racz N."/>
            <person name="Riley R."/>
            <person name="Savchenko A."/>
            <person name="Shiryaev A."/>
            <person name="Soop K."/>
            <person name="Spirin V."/>
            <person name="Szebenyi C."/>
            <person name="Tomsovsky M."/>
            <person name="Tulloss R.E."/>
            <person name="Uehling J."/>
            <person name="Grigoriev I.V."/>
            <person name="Vagvolgyi C."/>
            <person name="Papp T."/>
            <person name="Martin F.M."/>
            <person name="Miettinen O."/>
            <person name="Hibbett D.S."/>
            <person name="Nagy L.G."/>
        </authorList>
    </citation>
    <scope>NUCLEOTIDE SEQUENCE [LARGE SCALE GENOMIC DNA]</scope>
    <source>
        <strain evidence="1 2">CBS 309.79</strain>
    </source>
</reference>
<evidence type="ECO:0000313" key="1">
    <source>
        <dbReference type="EMBL" id="TFK95867.1"/>
    </source>
</evidence>
<evidence type="ECO:0008006" key="3">
    <source>
        <dbReference type="Google" id="ProtNLM"/>
    </source>
</evidence>